<accession>A0AAE9XUD8</accession>
<evidence type="ECO:0000256" key="2">
    <source>
        <dbReference type="SAM" id="SignalP"/>
    </source>
</evidence>
<dbReference type="Proteomes" id="UP001217500">
    <property type="component" value="Chromosome"/>
</dbReference>
<evidence type="ECO:0000256" key="1">
    <source>
        <dbReference type="PROSITE-ProRule" id="PRU00339"/>
    </source>
</evidence>
<sequence>MTTNSSFRLMATGACLVTLAACAGHSTSAGATPDVQAASAAMQSSGATGSLIDVADRLAAEGNHAAAIPLYRSLLGGSDGDRARVGLAASLNATGSPEEAMKVLRSLIDDKNASGDAWHAMGKTFLSLGQFDQALAAFTEASNRMSGDGRPRSGRGIALAALGRLDDAVESFDSAGDTLGQSNKALVLAAWDQPDEAIAILEPIVSNAEGGPRDRQNLAFAYLMAGRDKDAERMARLDLDAATVADTFGFYNAIKSLTPEERMRSLAIGAISPATDGATPGNLRLTDTEDRDAAANRLVTDPASADTVEMMPAAPAAPATPVAEKKPYQQGDIPPLLESEGWALQIAAYRTVKELIRGWDLLHAANQDILNGIEPRRSEVDFGTRDTKPSGFYYRLNAGPLKSLAEARELCNALKANGTDCWIRPPEPSEGKKPTDAE</sequence>
<keyword evidence="5" id="KW-1185">Reference proteome</keyword>
<dbReference type="Pfam" id="PF14559">
    <property type="entry name" value="TPR_19"/>
    <property type="match status" value="1"/>
</dbReference>
<organism evidence="4 5">
    <name type="scientific">Gimibacter soli</name>
    <dbReference type="NCBI Taxonomy" id="3024400"/>
    <lineage>
        <taxon>Bacteria</taxon>
        <taxon>Pseudomonadati</taxon>
        <taxon>Pseudomonadota</taxon>
        <taxon>Alphaproteobacteria</taxon>
        <taxon>Kordiimonadales</taxon>
        <taxon>Temperatibacteraceae</taxon>
        <taxon>Gimibacter</taxon>
    </lineage>
</organism>
<dbReference type="GO" id="GO:0042834">
    <property type="term" value="F:peptidoglycan binding"/>
    <property type="evidence" value="ECO:0007669"/>
    <property type="project" value="InterPro"/>
</dbReference>
<dbReference type="AlphaFoldDB" id="A0AAE9XUD8"/>
<keyword evidence="1" id="KW-0802">TPR repeat</keyword>
<dbReference type="Gene3D" id="3.30.70.1070">
    <property type="entry name" value="Sporulation related repeat"/>
    <property type="match status" value="1"/>
</dbReference>
<feature type="signal peptide" evidence="2">
    <location>
        <begin position="1"/>
        <end position="31"/>
    </location>
</feature>
<dbReference type="InterPro" id="IPR011717">
    <property type="entry name" value="TPR-4"/>
</dbReference>
<protein>
    <submittedName>
        <fullName evidence="4">Tetratricopeptide repeat protein</fullName>
    </submittedName>
</protein>
<dbReference type="RefSeq" id="WP_289504429.1">
    <property type="nucleotide sequence ID" value="NZ_CP116805.1"/>
</dbReference>
<dbReference type="EMBL" id="CP116805">
    <property type="protein sequence ID" value="WCL54710.1"/>
    <property type="molecule type" value="Genomic_DNA"/>
</dbReference>
<evidence type="ECO:0000313" key="4">
    <source>
        <dbReference type="EMBL" id="WCL54710.1"/>
    </source>
</evidence>
<dbReference type="InterPro" id="IPR019734">
    <property type="entry name" value="TPR_rpt"/>
</dbReference>
<feature type="domain" description="SPOR" evidence="3">
    <location>
        <begin position="336"/>
        <end position="426"/>
    </location>
</feature>
<dbReference type="SMART" id="SM00028">
    <property type="entry name" value="TPR"/>
    <property type="match status" value="2"/>
</dbReference>
<dbReference type="Gene3D" id="1.25.40.10">
    <property type="entry name" value="Tetratricopeptide repeat domain"/>
    <property type="match status" value="1"/>
</dbReference>
<dbReference type="InterPro" id="IPR036680">
    <property type="entry name" value="SPOR-like_sf"/>
</dbReference>
<feature type="chain" id="PRO_5041994933" evidence="2">
    <location>
        <begin position="32"/>
        <end position="438"/>
    </location>
</feature>
<proteinExistence type="predicted"/>
<dbReference type="PROSITE" id="PS51724">
    <property type="entry name" value="SPOR"/>
    <property type="match status" value="1"/>
</dbReference>
<dbReference type="SUPFAM" id="SSF110997">
    <property type="entry name" value="Sporulation related repeat"/>
    <property type="match status" value="1"/>
</dbReference>
<dbReference type="SUPFAM" id="SSF48452">
    <property type="entry name" value="TPR-like"/>
    <property type="match status" value="1"/>
</dbReference>
<dbReference type="Pfam" id="PF07721">
    <property type="entry name" value="TPR_4"/>
    <property type="match status" value="1"/>
</dbReference>
<dbReference type="PROSITE" id="PS50005">
    <property type="entry name" value="TPR"/>
    <property type="match status" value="1"/>
</dbReference>
<feature type="repeat" description="TPR" evidence="1">
    <location>
        <begin position="115"/>
        <end position="148"/>
    </location>
</feature>
<dbReference type="InterPro" id="IPR007730">
    <property type="entry name" value="SPOR-like_dom"/>
</dbReference>
<reference evidence="4" key="1">
    <citation type="submission" date="2023-01" db="EMBL/GenBank/DDBJ databases">
        <title>The genome sequence of Kordiimonadaceae bacterium 6D33.</title>
        <authorList>
            <person name="Liu Y."/>
        </authorList>
    </citation>
    <scope>NUCLEOTIDE SEQUENCE</scope>
    <source>
        <strain evidence="4">6D33</strain>
    </source>
</reference>
<dbReference type="InterPro" id="IPR011990">
    <property type="entry name" value="TPR-like_helical_dom_sf"/>
</dbReference>
<dbReference type="GO" id="GO:0042802">
    <property type="term" value="F:identical protein binding"/>
    <property type="evidence" value="ECO:0007669"/>
    <property type="project" value="InterPro"/>
</dbReference>
<evidence type="ECO:0000313" key="5">
    <source>
        <dbReference type="Proteomes" id="UP001217500"/>
    </source>
</evidence>
<dbReference type="Pfam" id="PF05036">
    <property type="entry name" value="SPOR"/>
    <property type="match status" value="1"/>
</dbReference>
<name>A0AAE9XUD8_9PROT</name>
<keyword evidence="2" id="KW-0732">Signal</keyword>
<dbReference type="KEGG" id="gso:PH603_02915"/>
<evidence type="ECO:0000259" key="3">
    <source>
        <dbReference type="PROSITE" id="PS51724"/>
    </source>
</evidence>
<gene>
    <name evidence="4" type="ORF">PH603_02915</name>
</gene>